<proteinExistence type="predicted"/>
<accession>A0A0D0BW63</accession>
<sequence>MSNIFPVLTNVTVAQLENLPALCSFVLSPFGYSSDEKSSSIEEIPGNAYYSGLNAQVSPASPSEFTHSRPGHLHFELDSLMIPRPEIASKMDVLLRSYLDLSNTEDPLHWITSNQPELVIYKLWPLTVSTGKLRERQGNLWWASRWW</sequence>
<dbReference type="AlphaFoldDB" id="A0A0D0BW63"/>
<dbReference type="EMBL" id="KN834822">
    <property type="protein sequence ID" value="KIK53899.1"/>
    <property type="molecule type" value="Genomic_DNA"/>
</dbReference>
<name>A0A0D0BW63_9AGAR</name>
<keyword evidence="2" id="KW-1185">Reference proteome</keyword>
<protein>
    <submittedName>
        <fullName evidence="1">Unplaced genomic scaffold GYMLUscaffold_74, whole genome shotgun sequence</fullName>
    </submittedName>
</protein>
<reference evidence="1 2" key="1">
    <citation type="submission" date="2014-04" db="EMBL/GenBank/DDBJ databases">
        <title>Evolutionary Origins and Diversification of the Mycorrhizal Mutualists.</title>
        <authorList>
            <consortium name="DOE Joint Genome Institute"/>
            <consortium name="Mycorrhizal Genomics Consortium"/>
            <person name="Kohler A."/>
            <person name="Kuo A."/>
            <person name="Nagy L.G."/>
            <person name="Floudas D."/>
            <person name="Copeland A."/>
            <person name="Barry K.W."/>
            <person name="Cichocki N."/>
            <person name="Veneault-Fourrey C."/>
            <person name="LaButti K."/>
            <person name="Lindquist E.A."/>
            <person name="Lipzen A."/>
            <person name="Lundell T."/>
            <person name="Morin E."/>
            <person name="Murat C."/>
            <person name="Riley R."/>
            <person name="Ohm R."/>
            <person name="Sun H."/>
            <person name="Tunlid A."/>
            <person name="Henrissat B."/>
            <person name="Grigoriev I.V."/>
            <person name="Hibbett D.S."/>
            <person name="Martin F."/>
        </authorList>
    </citation>
    <scope>NUCLEOTIDE SEQUENCE [LARGE SCALE GENOMIC DNA]</scope>
    <source>
        <strain evidence="1 2">FD-317 M1</strain>
    </source>
</reference>
<evidence type="ECO:0000313" key="2">
    <source>
        <dbReference type="Proteomes" id="UP000053593"/>
    </source>
</evidence>
<evidence type="ECO:0000313" key="1">
    <source>
        <dbReference type="EMBL" id="KIK53899.1"/>
    </source>
</evidence>
<dbReference type="Proteomes" id="UP000053593">
    <property type="component" value="Unassembled WGS sequence"/>
</dbReference>
<dbReference type="HOGENOM" id="CLU_1768297_0_0_1"/>
<gene>
    <name evidence="1" type="ORF">GYMLUDRAFT_249940</name>
</gene>
<organism evidence="1 2">
    <name type="scientific">Collybiopsis luxurians FD-317 M1</name>
    <dbReference type="NCBI Taxonomy" id="944289"/>
    <lineage>
        <taxon>Eukaryota</taxon>
        <taxon>Fungi</taxon>
        <taxon>Dikarya</taxon>
        <taxon>Basidiomycota</taxon>
        <taxon>Agaricomycotina</taxon>
        <taxon>Agaricomycetes</taxon>
        <taxon>Agaricomycetidae</taxon>
        <taxon>Agaricales</taxon>
        <taxon>Marasmiineae</taxon>
        <taxon>Omphalotaceae</taxon>
        <taxon>Collybiopsis</taxon>
        <taxon>Collybiopsis luxurians</taxon>
    </lineage>
</organism>